<organism evidence="11 12">
    <name type="scientific">Acer yangbiense</name>
    <dbReference type="NCBI Taxonomy" id="1000413"/>
    <lineage>
        <taxon>Eukaryota</taxon>
        <taxon>Viridiplantae</taxon>
        <taxon>Streptophyta</taxon>
        <taxon>Embryophyta</taxon>
        <taxon>Tracheophyta</taxon>
        <taxon>Spermatophyta</taxon>
        <taxon>Magnoliopsida</taxon>
        <taxon>eudicotyledons</taxon>
        <taxon>Gunneridae</taxon>
        <taxon>Pentapetalae</taxon>
        <taxon>rosids</taxon>
        <taxon>malvids</taxon>
        <taxon>Sapindales</taxon>
        <taxon>Sapindaceae</taxon>
        <taxon>Hippocastanoideae</taxon>
        <taxon>Acereae</taxon>
        <taxon>Acer</taxon>
    </lineage>
</organism>
<dbReference type="GO" id="GO:0004519">
    <property type="term" value="F:endonuclease activity"/>
    <property type="evidence" value="ECO:0007669"/>
    <property type="project" value="UniProtKB-KW"/>
</dbReference>
<keyword evidence="4" id="KW-0540">Nuclease</keyword>
<evidence type="ECO:0000256" key="4">
    <source>
        <dbReference type="ARBA" id="ARBA00022722"/>
    </source>
</evidence>
<dbReference type="EMBL" id="VAHF01000011">
    <property type="protein sequence ID" value="TXG50795.1"/>
    <property type="molecule type" value="Genomic_DNA"/>
</dbReference>
<proteinExistence type="predicted"/>
<comment type="caution">
    <text evidence="11">The sequence shown here is derived from an EMBL/GenBank/DDBJ whole genome shotgun (WGS) entry which is preliminary data.</text>
</comment>
<dbReference type="Gene3D" id="3.30.70.270">
    <property type="match status" value="1"/>
</dbReference>
<dbReference type="SUPFAM" id="SSF56672">
    <property type="entry name" value="DNA/RNA polymerases"/>
    <property type="match status" value="2"/>
</dbReference>
<dbReference type="InterPro" id="IPR041373">
    <property type="entry name" value="RT_RNaseH"/>
</dbReference>
<evidence type="ECO:0000256" key="3">
    <source>
        <dbReference type="ARBA" id="ARBA00022695"/>
    </source>
</evidence>
<feature type="region of interest" description="Disordered" evidence="8">
    <location>
        <begin position="267"/>
        <end position="296"/>
    </location>
</feature>
<dbReference type="FunFam" id="3.30.70.270:FF:000020">
    <property type="entry name" value="Transposon Tf2-6 polyprotein-like Protein"/>
    <property type="match status" value="1"/>
</dbReference>
<dbReference type="InterPro" id="IPR045358">
    <property type="entry name" value="Ty3_capsid"/>
</dbReference>
<accession>A0A5C7H1Y4</accession>
<evidence type="ECO:0000313" key="12">
    <source>
        <dbReference type="Proteomes" id="UP000323000"/>
    </source>
</evidence>
<dbReference type="PANTHER" id="PTHR35046:SF9">
    <property type="entry name" value="RNA-DIRECTED DNA POLYMERASE"/>
    <property type="match status" value="1"/>
</dbReference>
<evidence type="ECO:0000256" key="7">
    <source>
        <dbReference type="ARBA" id="ARBA00022918"/>
    </source>
</evidence>
<evidence type="ECO:0000256" key="1">
    <source>
        <dbReference type="ARBA" id="ARBA00012493"/>
    </source>
</evidence>
<dbReference type="GO" id="GO:0016787">
    <property type="term" value="F:hydrolase activity"/>
    <property type="evidence" value="ECO:0007669"/>
    <property type="project" value="UniProtKB-KW"/>
</dbReference>
<dbReference type="InterPro" id="IPR021109">
    <property type="entry name" value="Peptidase_aspartic_dom_sf"/>
</dbReference>
<evidence type="ECO:0000259" key="10">
    <source>
        <dbReference type="Pfam" id="PF19259"/>
    </source>
</evidence>
<dbReference type="OrthoDB" id="1747743at2759"/>
<feature type="region of interest" description="Disordered" evidence="8">
    <location>
        <begin position="59"/>
        <end position="87"/>
    </location>
</feature>
<name>A0A5C7H1Y4_9ROSI</name>
<evidence type="ECO:0000313" key="11">
    <source>
        <dbReference type="EMBL" id="TXG50795.1"/>
    </source>
</evidence>
<dbReference type="Pfam" id="PF19259">
    <property type="entry name" value="Ty3_capsid"/>
    <property type="match status" value="1"/>
</dbReference>
<dbReference type="CDD" id="cd00303">
    <property type="entry name" value="retropepsin_like"/>
    <property type="match status" value="1"/>
</dbReference>
<dbReference type="EC" id="2.7.7.49" evidence="1"/>
<evidence type="ECO:0000256" key="6">
    <source>
        <dbReference type="ARBA" id="ARBA00022801"/>
    </source>
</evidence>
<keyword evidence="3" id="KW-0548">Nucleotidyltransferase</keyword>
<feature type="region of interest" description="Disordered" evidence="8">
    <location>
        <begin position="1"/>
        <end position="29"/>
    </location>
</feature>
<evidence type="ECO:0000259" key="9">
    <source>
        <dbReference type="Pfam" id="PF17917"/>
    </source>
</evidence>
<dbReference type="CDD" id="cd09274">
    <property type="entry name" value="RNase_HI_RT_Ty3"/>
    <property type="match status" value="1"/>
</dbReference>
<keyword evidence="2" id="KW-0808">Transferase</keyword>
<dbReference type="AlphaFoldDB" id="A0A5C7H1Y4"/>
<evidence type="ECO:0000256" key="8">
    <source>
        <dbReference type="SAM" id="MobiDB-lite"/>
    </source>
</evidence>
<sequence>MSNEKQDGSSGGDRNEKQDGSSGGDRITTLELQVQALTTAVSNLVNELSTPKVPRAYTSEVFKPKKKVDEEDEDDDSLDSDTETDEEEIKVNSMKNLKVDFKVDIPVYDGIINAEKLDRWIDRLEIYYTVNKYSKSQKIKFASLKLSSHALTWWKSYRKRHNVSDLTWKKFKILLRKQFYPIGYVEERWYKWQHLKQKMGQAVQEYITEFHNQALVLDIDVDDYDVFMKYIGGLAEFIRKELKLFTVETIEDATVKAIAIESKNKRIDKRDEKQSSSNKNDWKKTGEQSKNGSARKNYCDHCQISGHIKEKCWRLHPELQPQTKKNNEGRKSKTATLMTQHVEEIPEVNQADTKLALMANPKDSTDADYREELFHVNIQVKQSVVEAIIDPGSQKNLISETLVQQMGLDATPHPKPYPLGWIQKDVDMQITKQCTFKFAITDRYIDEVTCEVVPLDVCQVILGSPYLWDRDAIHYRRLRKYRLVKEGKEFHINACKPKATNRLMTATQAKRMVNASGGFVLLMIRPLEHNAETIALSALSLTPTKCCDIKKLQEEFKDLFQEVQELPPRRVVEHEIQLVGDSPLPNLGLYRTSLTESEEIKRQIQELLEQGAGKLQVDPEKVRVISQWPTPRIVTDVRSFIGACQYLRKFIRHFSQIAAPLHSLTKANQRFEWTKKHGETFQLLKRKISEAPVLALPNLQRPFEVEADASNYALGAVLFQDGKPVAYHSEIFDGPVLNYPTYDKELYALHQAVKHWRVYLLGKEVVVHSDHKPLQFLTTQSKLQQARHMKWMSYLQQFNIVIKYKKGVTNKLADMLSRPPTPVSSTLLVAMQIQPMVPSEYATRYDTDPDFVTNYQRLLQGKTSEYQMKDGLLYKGTQLCIPEDGDRLQWI</sequence>
<dbReference type="InterPro" id="IPR043502">
    <property type="entry name" value="DNA/RNA_pol_sf"/>
</dbReference>
<feature type="domain" description="Ty3 transposon capsid-like protein" evidence="10">
    <location>
        <begin position="104"/>
        <end position="281"/>
    </location>
</feature>
<dbReference type="PANTHER" id="PTHR35046">
    <property type="entry name" value="ZINC KNUCKLE (CCHC-TYPE) FAMILY PROTEIN"/>
    <property type="match status" value="1"/>
</dbReference>
<feature type="compositionally biased region" description="Basic and acidic residues" evidence="8">
    <location>
        <begin position="1"/>
        <end position="19"/>
    </location>
</feature>
<evidence type="ECO:0000256" key="5">
    <source>
        <dbReference type="ARBA" id="ARBA00022759"/>
    </source>
</evidence>
<dbReference type="Gene3D" id="2.40.70.10">
    <property type="entry name" value="Acid Proteases"/>
    <property type="match status" value="1"/>
</dbReference>
<keyword evidence="7" id="KW-0695">RNA-directed DNA polymerase</keyword>
<evidence type="ECO:0000256" key="2">
    <source>
        <dbReference type="ARBA" id="ARBA00022679"/>
    </source>
</evidence>
<feature type="domain" description="Reverse transcriptase RNase H-like" evidence="9">
    <location>
        <begin position="699"/>
        <end position="798"/>
    </location>
</feature>
<gene>
    <name evidence="11" type="ORF">EZV62_023319</name>
</gene>
<dbReference type="GO" id="GO:0003964">
    <property type="term" value="F:RNA-directed DNA polymerase activity"/>
    <property type="evidence" value="ECO:0007669"/>
    <property type="project" value="UniProtKB-KW"/>
</dbReference>
<keyword evidence="5" id="KW-0255">Endonuclease</keyword>
<feature type="compositionally biased region" description="Acidic residues" evidence="8">
    <location>
        <begin position="70"/>
        <end position="87"/>
    </location>
</feature>
<keyword evidence="6" id="KW-0378">Hydrolase</keyword>
<dbReference type="InterPro" id="IPR043128">
    <property type="entry name" value="Rev_trsase/Diguanyl_cyclase"/>
</dbReference>
<dbReference type="Proteomes" id="UP000323000">
    <property type="component" value="Chromosome 11"/>
</dbReference>
<reference evidence="12" key="1">
    <citation type="journal article" date="2019" name="Gigascience">
        <title>De novo genome assembly of the endangered Acer yangbiense, a plant species with extremely small populations endemic to Yunnan Province, China.</title>
        <authorList>
            <person name="Yang J."/>
            <person name="Wariss H.M."/>
            <person name="Tao L."/>
            <person name="Zhang R."/>
            <person name="Yun Q."/>
            <person name="Hollingsworth P."/>
            <person name="Dao Z."/>
            <person name="Luo G."/>
            <person name="Guo H."/>
            <person name="Ma Y."/>
            <person name="Sun W."/>
        </authorList>
    </citation>
    <scope>NUCLEOTIDE SEQUENCE [LARGE SCALE GENOMIC DNA]</scope>
    <source>
        <strain evidence="12">cv. Malutang</strain>
    </source>
</reference>
<feature type="compositionally biased region" description="Basic and acidic residues" evidence="8">
    <location>
        <begin position="267"/>
        <end position="287"/>
    </location>
</feature>
<dbReference type="Pfam" id="PF17917">
    <property type="entry name" value="RT_RNaseH"/>
    <property type="match status" value="1"/>
</dbReference>
<protein>
    <recommendedName>
        <fullName evidence="1">RNA-directed DNA polymerase</fullName>
        <ecNumber evidence="1">2.7.7.49</ecNumber>
    </recommendedName>
</protein>
<keyword evidence="12" id="KW-1185">Reference proteome</keyword>